<keyword evidence="1" id="KW-1133">Transmembrane helix</keyword>
<dbReference type="AlphaFoldDB" id="A0AAV8ZQ51"/>
<dbReference type="EMBL" id="JANEYF010000787">
    <property type="protein sequence ID" value="KAJ8967963.1"/>
    <property type="molecule type" value="Genomic_DNA"/>
</dbReference>
<gene>
    <name evidence="2" type="ORF">NQ314_002553</name>
</gene>
<evidence type="ECO:0000256" key="1">
    <source>
        <dbReference type="SAM" id="Phobius"/>
    </source>
</evidence>
<evidence type="ECO:0000313" key="2">
    <source>
        <dbReference type="EMBL" id="KAJ8967963.1"/>
    </source>
</evidence>
<name>A0AAV8ZQ51_9CUCU</name>
<protein>
    <submittedName>
        <fullName evidence="2">Uncharacterized protein</fullName>
    </submittedName>
</protein>
<sequence length="132" mass="14787">VVAALGLLAAITAGLLLHLCFFHIYISFLGLTTYEYIRQQRQNQSQSPVTITNQEEEVINHNPTLRHRPVNLHCGEERTRTTLFTCTVFEETFSNCNAEPTPTPPSTPQDCQMCVMSNNSVAPENKAQPPKN</sequence>
<feature type="non-terminal residue" evidence="2">
    <location>
        <position position="1"/>
    </location>
</feature>
<proteinExistence type="predicted"/>
<comment type="caution">
    <text evidence="2">The sequence shown here is derived from an EMBL/GenBank/DDBJ whole genome shotgun (WGS) entry which is preliminary data.</text>
</comment>
<reference evidence="2" key="1">
    <citation type="journal article" date="2023" name="Insect Mol. Biol.">
        <title>Genome sequencing provides insights into the evolution of gene families encoding plant cell wall-degrading enzymes in longhorned beetles.</title>
        <authorList>
            <person name="Shin N.R."/>
            <person name="Okamura Y."/>
            <person name="Kirsch R."/>
            <person name="Pauchet Y."/>
        </authorList>
    </citation>
    <scope>NUCLEOTIDE SEQUENCE</scope>
    <source>
        <strain evidence="2">RBIC_L_NR</strain>
    </source>
</reference>
<organism evidence="2 3">
    <name type="scientific">Rhamnusium bicolor</name>
    <dbReference type="NCBI Taxonomy" id="1586634"/>
    <lineage>
        <taxon>Eukaryota</taxon>
        <taxon>Metazoa</taxon>
        <taxon>Ecdysozoa</taxon>
        <taxon>Arthropoda</taxon>
        <taxon>Hexapoda</taxon>
        <taxon>Insecta</taxon>
        <taxon>Pterygota</taxon>
        <taxon>Neoptera</taxon>
        <taxon>Endopterygota</taxon>
        <taxon>Coleoptera</taxon>
        <taxon>Polyphaga</taxon>
        <taxon>Cucujiformia</taxon>
        <taxon>Chrysomeloidea</taxon>
        <taxon>Cerambycidae</taxon>
        <taxon>Lepturinae</taxon>
        <taxon>Rhagiini</taxon>
        <taxon>Rhamnusium</taxon>
    </lineage>
</organism>
<keyword evidence="1" id="KW-0812">Transmembrane</keyword>
<feature type="transmembrane region" description="Helical" evidence="1">
    <location>
        <begin position="6"/>
        <end position="31"/>
    </location>
</feature>
<dbReference type="Proteomes" id="UP001162156">
    <property type="component" value="Unassembled WGS sequence"/>
</dbReference>
<evidence type="ECO:0000313" key="3">
    <source>
        <dbReference type="Proteomes" id="UP001162156"/>
    </source>
</evidence>
<keyword evidence="3" id="KW-1185">Reference proteome</keyword>
<accession>A0AAV8ZQ51</accession>
<keyword evidence="1" id="KW-0472">Membrane</keyword>